<keyword evidence="3" id="KW-1185">Reference proteome</keyword>
<protein>
    <submittedName>
        <fullName evidence="2">Uncharacterized protein</fullName>
    </submittedName>
</protein>
<accession>A0AA38MHK7</accession>
<dbReference type="AlphaFoldDB" id="A0AA38MHK7"/>
<sequence length="113" mass="12225">MLPKGSLLKAKPKSPFRKNDCGEGAPDTPTPPRRNDTAIPTIGSRLSPPPPQAARLLLLHCATTPTPTTLTTSSRNASRMTFTKNFISSDSNMAILHDGCGDFLRHFLPQSKI</sequence>
<evidence type="ECO:0000256" key="1">
    <source>
        <dbReference type="SAM" id="MobiDB-lite"/>
    </source>
</evidence>
<proteinExistence type="predicted"/>
<reference evidence="2" key="1">
    <citation type="journal article" date="2023" name="G3 (Bethesda)">
        <title>Whole genome assemblies of Zophobas morio and Tenebrio molitor.</title>
        <authorList>
            <person name="Kaur S."/>
            <person name="Stinson S.A."/>
            <person name="diCenzo G.C."/>
        </authorList>
    </citation>
    <scope>NUCLEOTIDE SEQUENCE</scope>
    <source>
        <strain evidence="2">QUZm001</strain>
    </source>
</reference>
<evidence type="ECO:0000313" key="2">
    <source>
        <dbReference type="EMBL" id="KAJ3656751.1"/>
    </source>
</evidence>
<feature type="region of interest" description="Disordered" evidence="1">
    <location>
        <begin position="1"/>
        <end position="50"/>
    </location>
</feature>
<dbReference type="EMBL" id="JALNTZ010000004">
    <property type="protein sequence ID" value="KAJ3656751.1"/>
    <property type="molecule type" value="Genomic_DNA"/>
</dbReference>
<name>A0AA38MHK7_9CUCU</name>
<dbReference type="Proteomes" id="UP001168821">
    <property type="component" value="Unassembled WGS sequence"/>
</dbReference>
<evidence type="ECO:0000313" key="3">
    <source>
        <dbReference type="Proteomes" id="UP001168821"/>
    </source>
</evidence>
<gene>
    <name evidence="2" type="ORF">Zmor_015800</name>
</gene>
<organism evidence="2 3">
    <name type="scientific">Zophobas morio</name>
    <dbReference type="NCBI Taxonomy" id="2755281"/>
    <lineage>
        <taxon>Eukaryota</taxon>
        <taxon>Metazoa</taxon>
        <taxon>Ecdysozoa</taxon>
        <taxon>Arthropoda</taxon>
        <taxon>Hexapoda</taxon>
        <taxon>Insecta</taxon>
        <taxon>Pterygota</taxon>
        <taxon>Neoptera</taxon>
        <taxon>Endopterygota</taxon>
        <taxon>Coleoptera</taxon>
        <taxon>Polyphaga</taxon>
        <taxon>Cucujiformia</taxon>
        <taxon>Tenebrionidae</taxon>
        <taxon>Zophobas</taxon>
    </lineage>
</organism>
<comment type="caution">
    <text evidence="2">The sequence shown here is derived from an EMBL/GenBank/DDBJ whole genome shotgun (WGS) entry which is preliminary data.</text>
</comment>